<feature type="binding site" evidence="1">
    <location>
        <position position="130"/>
    </location>
    <ligand>
        <name>a divalent metal cation</name>
        <dbReference type="ChEBI" id="CHEBI:60240"/>
        <label>1</label>
    </ligand>
</feature>
<reference evidence="2 3" key="1">
    <citation type="submission" date="2013-11" db="EMBL/GenBank/DDBJ databases">
        <title>The Genome Sequence of Phytophthora parasitica P1569.</title>
        <authorList>
            <consortium name="The Broad Institute Genomics Platform"/>
            <person name="Russ C."/>
            <person name="Tyler B."/>
            <person name="Panabieres F."/>
            <person name="Shan W."/>
            <person name="Tripathy S."/>
            <person name="Grunwald N."/>
            <person name="Machado M."/>
            <person name="Johnson C.S."/>
            <person name="Arredondo F."/>
            <person name="Hong C."/>
            <person name="Coffey M."/>
            <person name="Young S.K."/>
            <person name="Zeng Q."/>
            <person name="Gargeya S."/>
            <person name="Fitzgerald M."/>
            <person name="Abouelleil A."/>
            <person name="Alvarado L."/>
            <person name="Chapman S.B."/>
            <person name="Gainer-Dewar J."/>
            <person name="Goldberg J."/>
            <person name="Griggs A."/>
            <person name="Gujja S."/>
            <person name="Hansen M."/>
            <person name="Howarth C."/>
            <person name="Imamovic A."/>
            <person name="Ireland A."/>
            <person name="Larimer J."/>
            <person name="McCowan C."/>
            <person name="Murphy C."/>
            <person name="Pearson M."/>
            <person name="Poon T.W."/>
            <person name="Priest M."/>
            <person name="Roberts A."/>
            <person name="Saif S."/>
            <person name="Shea T."/>
            <person name="Sykes S."/>
            <person name="Wortman J."/>
            <person name="Nusbaum C."/>
            <person name="Birren B."/>
        </authorList>
    </citation>
    <scope>NUCLEOTIDE SEQUENCE [LARGE SCALE GENOMIC DNA]</scope>
    <source>
        <strain evidence="2 3">P1569</strain>
    </source>
</reference>
<evidence type="ECO:0000256" key="1">
    <source>
        <dbReference type="PIRSR" id="PIRSR005902-1"/>
    </source>
</evidence>
<feature type="binding site" evidence="1">
    <location>
        <position position="250"/>
    </location>
    <ligand>
        <name>a divalent metal cation</name>
        <dbReference type="ChEBI" id="CHEBI:60240"/>
        <label>1</label>
    </ligand>
</feature>
<dbReference type="Pfam" id="PF01026">
    <property type="entry name" value="TatD_DNase"/>
    <property type="match status" value="1"/>
</dbReference>
<dbReference type="Gene3D" id="3.20.20.140">
    <property type="entry name" value="Metal-dependent hydrolases"/>
    <property type="match status" value="1"/>
</dbReference>
<sequence length="330" mass="37097">MDKPLRYVLKSSSHFHRCFMAFPLVDAHCHLHDERLWSSGSPPSRRTLEDVLRRARNANLTHVVSCATNERDWRVLEQLIAQQEDNSMPSVVPCFGVHPWWAQELSPMTSDSLKPLRAILTLHPAANVGEIGLCKSARGRQVPLEMQVKAFRAQLEIAAELERTCVLHCVGYYGKLLEILQEFDKRGRLPPILVLHSYSGPPDMMRSFLRLRDTRVFFSLNAKQLTDPRMKKTVACCKESPLEALLFETDAPDQAPSAEYAEKVFDCGILDAVDTPLLLQEDSTGVNEPVMVKLALLSATEIRGVGMNELVAAVYQNCKVAFRIDDAKLS</sequence>
<dbReference type="eggNOG" id="KOG3020">
    <property type="taxonomic scope" value="Eukaryota"/>
</dbReference>
<gene>
    <name evidence="2" type="ORF">F443_19072</name>
</gene>
<feature type="binding site" evidence="1">
    <location>
        <position position="196"/>
    </location>
    <ligand>
        <name>a divalent metal cation</name>
        <dbReference type="ChEBI" id="CHEBI:60240"/>
        <label>2</label>
    </ligand>
</feature>
<feature type="binding site" evidence="1">
    <location>
        <position position="168"/>
    </location>
    <ligand>
        <name>a divalent metal cation</name>
        <dbReference type="ChEBI" id="CHEBI:60240"/>
        <label>2</label>
    </ligand>
</feature>
<keyword evidence="1" id="KW-0479">Metal-binding</keyword>
<organism evidence="2 3">
    <name type="scientific">Phytophthora nicotianae P1569</name>
    <dbReference type="NCBI Taxonomy" id="1317065"/>
    <lineage>
        <taxon>Eukaryota</taxon>
        <taxon>Sar</taxon>
        <taxon>Stramenopiles</taxon>
        <taxon>Oomycota</taxon>
        <taxon>Peronosporomycetes</taxon>
        <taxon>Peronosporales</taxon>
        <taxon>Peronosporaceae</taxon>
        <taxon>Phytophthora</taxon>
    </lineage>
</organism>
<evidence type="ECO:0000313" key="3">
    <source>
        <dbReference type="Proteomes" id="UP000018721"/>
    </source>
</evidence>
<dbReference type="PANTHER" id="PTHR47176">
    <property type="entry name" value="OSJNBA0020J04.13 PROTEIN"/>
    <property type="match status" value="1"/>
</dbReference>
<feature type="binding site" evidence="1">
    <location>
        <position position="28"/>
    </location>
    <ligand>
        <name>a divalent metal cation</name>
        <dbReference type="ChEBI" id="CHEBI:60240"/>
        <label>1</label>
    </ligand>
</feature>
<dbReference type="GO" id="GO:0046872">
    <property type="term" value="F:metal ion binding"/>
    <property type="evidence" value="ECO:0007669"/>
    <property type="project" value="UniProtKB-KW"/>
</dbReference>
<dbReference type="InterPro" id="IPR001130">
    <property type="entry name" value="TatD-like"/>
</dbReference>
<dbReference type="OrthoDB" id="6079689at2759"/>
<dbReference type="InterPro" id="IPR032466">
    <property type="entry name" value="Metal_Hydrolase"/>
</dbReference>
<keyword evidence="3" id="KW-1185">Reference proteome</keyword>
<name>V9E633_PHYNI</name>
<proteinExistence type="predicted"/>
<dbReference type="PANTHER" id="PTHR47176:SF1">
    <property type="entry name" value="OS04G0577500 PROTEIN"/>
    <property type="match status" value="1"/>
</dbReference>
<comment type="caution">
    <text evidence="2">The sequence shown here is derived from an EMBL/GenBank/DDBJ whole genome shotgun (WGS) entry which is preliminary data.</text>
</comment>
<evidence type="ECO:0008006" key="4">
    <source>
        <dbReference type="Google" id="ProtNLM"/>
    </source>
</evidence>
<accession>V9E633</accession>
<dbReference type="PIRSF" id="PIRSF005902">
    <property type="entry name" value="DNase_TatD"/>
    <property type="match status" value="1"/>
</dbReference>
<evidence type="ECO:0000313" key="2">
    <source>
        <dbReference type="EMBL" id="ETI34416.1"/>
    </source>
</evidence>
<dbReference type="AlphaFoldDB" id="V9E633"/>
<dbReference type="SUPFAM" id="SSF51556">
    <property type="entry name" value="Metallo-dependent hydrolases"/>
    <property type="match status" value="1"/>
</dbReference>
<dbReference type="CDD" id="cd01310">
    <property type="entry name" value="TatD_DNAse"/>
    <property type="match status" value="1"/>
</dbReference>
<dbReference type="EMBL" id="ANIZ01003329">
    <property type="protein sequence ID" value="ETI34416.1"/>
    <property type="molecule type" value="Genomic_DNA"/>
</dbReference>
<dbReference type="GO" id="GO:0016788">
    <property type="term" value="F:hydrolase activity, acting on ester bonds"/>
    <property type="evidence" value="ECO:0007669"/>
    <property type="project" value="InterPro"/>
</dbReference>
<dbReference type="Proteomes" id="UP000018721">
    <property type="component" value="Unassembled WGS sequence"/>
</dbReference>
<protein>
    <recommendedName>
        <fullName evidence="4">TatD related DNase</fullName>
    </recommendedName>
</protein>
<feature type="binding site" evidence="1">
    <location>
        <position position="30"/>
    </location>
    <ligand>
        <name>a divalent metal cation</name>
        <dbReference type="ChEBI" id="CHEBI:60240"/>
        <label>1</label>
    </ligand>
</feature>
<dbReference type="HOGENOM" id="CLU_031506_0_0_1"/>